<proteinExistence type="inferred from homology"/>
<evidence type="ECO:0000256" key="3">
    <source>
        <dbReference type="ARBA" id="ARBA00022840"/>
    </source>
</evidence>
<dbReference type="Gene3D" id="1.10.560.10">
    <property type="entry name" value="GroEL-like equatorial domain"/>
    <property type="match status" value="1"/>
</dbReference>
<dbReference type="InterPro" id="IPR027413">
    <property type="entry name" value="GROEL-like_equatorial_sf"/>
</dbReference>
<feature type="coiled-coil region" evidence="5">
    <location>
        <begin position="340"/>
        <end position="367"/>
    </location>
</feature>
<accession>A0A381X961</accession>
<dbReference type="SUPFAM" id="SSF52029">
    <property type="entry name" value="GroEL apical domain-like"/>
    <property type="match status" value="1"/>
</dbReference>
<dbReference type="EMBL" id="UINC01014281">
    <property type="protein sequence ID" value="SVA61031.1"/>
    <property type="molecule type" value="Genomic_DNA"/>
</dbReference>
<sequence>MSTPKEVRFADVARQSMMRGVNVLADAVKVTLGPKGRNVVLEKSFGAPTVTKDGVSVAKEIELEDRFENMGVQMVKEVASQTSDAAGDGTTTATVLAQAILREGLKAVAAGFDPMDLKRGVDKGSAGLVAALKKLSQPCEDDKSIAQVGTISANSDEEIGTIIAGAMGKVGKEGVITVEEGSGLENELDVVEGMQFDRGYLSPYFINEAQSQSVQLEDPYVLIHDKKISNIRDLLPLLESVAKAGRPLLIIAEDVEGEALATLVVNNIRGIVKVAGVKAPGFGDRRKAMLQDIAVLTGGQVISEEVGLSLEKASLEDLGDAKKIQITKENTTVIDGAGSADDIKGRVDQINNEIEESTSDYDREKLQERVAKLAGGVAVIKVGAATEIEMKEKKARVEDALHATRAAVEEGVVAGGGVALLRAVGDMSKLEGDNDDQNQGIKILRKAAEEPLRQIVANAGEDASVILNAVNEGKGTYGFDAATGEYGDMVALGIIDPTKVTRLAVQNAASVAGLLLTTEAMVAEQPKDEAAAPPMPDMGGGMGGMM</sequence>
<evidence type="ECO:0000256" key="2">
    <source>
        <dbReference type="ARBA" id="ARBA00022741"/>
    </source>
</evidence>
<organism evidence="7">
    <name type="scientific">marine metagenome</name>
    <dbReference type="NCBI Taxonomy" id="408172"/>
    <lineage>
        <taxon>unclassified sequences</taxon>
        <taxon>metagenomes</taxon>
        <taxon>ecological metagenomes</taxon>
    </lineage>
</organism>
<dbReference type="InterPro" id="IPR027410">
    <property type="entry name" value="TCP-1-like_intermed_sf"/>
</dbReference>
<name>A0A381X961_9ZZZZ</name>
<dbReference type="SUPFAM" id="SSF48592">
    <property type="entry name" value="GroEL equatorial domain-like"/>
    <property type="match status" value="1"/>
</dbReference>
<dbReference type="GO" id="GO:0140662">
    <property type="term" value="F:ATP-dependent protein folding chaperone"/>
    <property type="evidence" value="ECO:0007669"/>
    <property type="project" value="InterPro"/>
</dbReference>
<evidence type="ECO:0000256" key="1">
    <source>
        <dbReference type="ARBA" id="ARBA00006607"/>
    </source>
</evidence>
<evidence type="ECO:0000256" key="5">
    <source>
        <dbReference type="SAM" id="Coils"/>
    </source>
</evidence>
<protein>
    <recommendedName>
        <fullName evidence="8">60 kDa chaperonin</fullName>
    </recommendedName>
</protein>
<gene>
    <name evidence="7" type="ORF">METZ01_LOCUS113885</name>
</gene>
<dbReference type="NCBIfam" id="TIGR02348">
    <property type="entry name" value="GroEL"/>
    <property type="match status" value="1"/>
</dbReference>
<dbReference type="Gene3D" id="3.30.260.10">
    <property type="entry name" value="TCP-1-like chaperonin intermediate domain"/>
    <property type="match status" value="1"/>
</dbReference>
<evidence type="ECO:0000256" key="6">
    <source>
        <dbReference type="SAM" id="MobiDB-lite"/>
    </source>
</evidence>
<keyword evidence="2" id="KW-0547">Nucleotide-binding</keyword>
<evidence type="ECO:0000256" key="4">
    <source>
        <dbReference type="ARBA" id="ARBA00023186"/>
    </source>
</evidence>
<dbReference type="HAMAP" id="MF_00600">
    <property type="entry name" value="CH60"/>
    <property type="match status" value="1"/>
</dbReference>
<dbReference type="InterPro" id="IPR001844">
    <property type="entry name" value="Cpn60/GroEL"/>
</dbReference>
<dbReference type="CDD" id="cd03344">
    <property type="entry name" value="GroEL"/>
    <property type="match status" value="1"/>
</dbReference>
<keyword evidence="3" id="KW-0067">ATP-binding</keyword>
<dbReference type="PANTHER" id="PTHR45633">
    <property type="entry name" value="60 KDA HEAT SHOCK PROTEIN, MITOCHONDRIAL"/>
    <property type="match status" value="1"/>
</dbReference>
<evidence type="ECO:0008006" key="8">
    <source>
        <dbReference type="Google" id="ProtNLM"/>
    </source>
</evidence>
<reference evidence="7" key="1">
    <citation type="submission" date="2018-05" db="EMBL/GenBank/DDBJ databases">
        <authorList>
            <person name="Lanie J.A."/>
            <person name="Ng W.-L."/>
            <person name="Kazmierczak K.M."/>
            <person name="Andrzejewski T.M."/>
            <person name="Davidsen T.M."/>
            <person name="Wayne K.J."/>
            <person name="Tettelin H."/>
            <person name="Glass J.I."/>
            <person name="Rusch D."/>
            <person name="Podicherti R."/>
            <person name="Tsui H.-C.T."/>
            <person name="Winkler M.E."/>
        </authorList>
    </citation>
    <scope>NUCLEOTIDE SEQUENCE</scope>
</reference>
<dbReference type="NCBIfam" id="NF000592">
    <property type="entry name" value="PRK00013.1"/>
    <property type="match status" value="1"/>
</dbReference>
<dbReference type="PROSITE" id="PS00296">
    <property type="entry name" value="CHAPERONINS_CPN60"/>
    <property type="match status" value="1"/>
</dbReference>
<dbReference type="InterPro" id="IPR002423">
    <property type="entry name" value="Cpn60/GroEL/TCP-1"/>
</dbReference>
<dbReference type="Gene3D" id="3.50.7.10">
    <property type="entry name" value="GroEL"/>
    <property type="match status" value="1"/>
</dbReference>
<dbReference type="NCBIfam" id="NF009488">
    <property type="entry name" value="PRK12850.1"/>
    <property type="match status" value="1"/>
</dbReference>
<dbReference type="InterPro" id="IPR018370">
    <property type="entry name" value="Chaperonin_Cpn60_CS"/>
</dbReference>
<keyword evidence="5" id="KW-0175">Coiled coil</keyword>
<keyword evidence="4" id="KW-0143">Chaperone</keyword>
<dbReference type="PRINTS" id="PR00298">
    <property type="entry name" value="CHAPERONIN60"/>
</dbReference>
<comment type="similarity">
    <text evidence="1">Belongs to the chaperonin (HSP60) family.</text>
</comment>
<dbReference type="SUPFAM" id="SSF54849">
    <property type="entry name" value="GroEL-intermediate domain like"/>
    <property type="match status" value="1"/>
</dbReference>
<dbReference type="NCBIfam" id="NF009487">
    <property type="entry name" value="PRK12849.1"/>
    <property type="match status" value="1"/>
</dbReference>
<dbReference type="AlphaFoldDB" id="A0A381X961"/>
<feature type="region of interest" description="Disordered" evidence="6">
    <location>
        <begin position="527"/>
        <end position="546"/>
    </location>
</feature>
<dbReference type="GO" id="GO:0005524">
    <property type="term" value="F:ATP binding"/>
    <property type="evidence" value="ECO:0007669"/>
    <property type="project" value="UniProtKB-KW"/>
</dbReference>
<dbReference type="GO" id="GO:0042026">
    <property type="term" value="P:protein refolding"/>
    <property type="evidence" value="ECO:0007669"/>
    <property type="project" value="InterPro"/>
</dbReference>
<dbReference type="NCBIfam" id="NF009489">
    <property type="entry name" value="PRK12851.1"/>
    <property type="match status" value="1"/>
</dbReference>
<dbReference type="InterPro" id="IPR027409">
    <property type="entry name" value="GroEL-like_apical_dom_sf"/>
</dbReference>
<evidence type="ECO:0000313" key="7">
    <source>
        <dbReference type="EMBL" id="SVA61031.1"/>
    </source>
</evidence>
<dbReference type="FunFam" id="3.50.7.10:FF:000001">
    <property type="entry name" value="60 kDa chaperonin"/>
    <property type="match status" value="1"/>
</dbReference>
<dbReference type="Pfam" id="PF00118">
    <property type="entry name" value="Cpn60_TCP1"/>
    <property type="match status" value="1"/>
</dbReference>